<evidence type="ECO:0000256" key="1">
    <source>
        <dbReference type="SAM" id="Phobius"/>
    </source>
</evidence>
<evidence type="ECO:0000313" key="3">
    <source>
        <dbReference type="EMBL" id="BDY29231.1"/>
    </source>
</evidence>
<dbReference type="RefSeq" id="WP_036433488.1">
    <property type="nucleotide sequence ID" value="NZ_AP022567.1"/>
</dbReference>
<dbReference type="Proteomes" id="UP001241092">
    <property type="component" value="Chromosome"/>
</dbReference>
<reference evidence="2 4" key="1">
    <citation type="journal article" date="2019" name="Emerg. Microbes Infect.">
        <title>Comprehensive subspecies identification of 175 nontuberculous mycobacteria species based on 7547 genomic profiles.</title>
        <authorList>
            <person name="Matsumoto Y."/>
            <person name="Kinjo T."/>
            <person name="Motooka D."/>
            <person name="Nabeya D."/>
            <person name="Jung N."/>
            <person name="Uechi K."/>
            <person name="Horii T."/>
            <person name="Iida T."/>
            <person name="Fujita J."/>
            <person name="Nakamura S."/>
        </authorList>
    </citation>
    <scope>NUCLEOTIDE SEQUENCE [LARGE SCALE GENOMIC DNA]</scope>
    <source>
        <strain evidence="2 4">JCM 12375</strain>
    </source>
</reference>
<reference evidence="3" key="3">
    <citation type="submission" date="2023-03" db="EMBL/GenBank/DDBJ databases">
        <title>Draft genome sequence of a Mycolicibacterium mageritense strain H4_3_1 isolated from a hybrid biological-inorganic system reactor.</title>
        <authorList>
            <person name="Feng X."/>
            <person name="Kazama D."/>
            <person name="Sato K."/>
            <person name="Kobayashi H."/>
        </authorList>
    </citation>
    <scope>NUCLEOTIDE SEQUENCE</scope>
    <source>
        <strain evidence="3">H4_3_1</strain>
    </source>
</reference>
<dbReference type="Proteomes" id="UP000465622">
    <property type="component" value="Chromosome"/>
</dbReference>
<protein>
    <submittedName>
        <fullName evidence="2">Membrane protein</fullName>
    </submittedName>
</protein>
<evidence type="ECO:0000313" key="2">
    <source>
        <dbReference type="EMBL" id="BBX32080.1"/>
    </source>
</evidence>
<dbReference type="AlphaFoldDB" id="A0AAI8XNQ7"/>
<feature type="transmembrane region" description="Helical" evidence="1">
    <location>
        <begin position="200"/>
        <end position="219"/>
    </location>
</feature>
<name>A0AAI8XNQ7_MYCME</name>
<organism evidence="3 5">
    <name type="scientific">Mycolicibacterium mageritense</name>
    <name type="common">Mycobacterium mageritense</name>
    <dbReference type="NCBI Taxonomy" id="53462"/>
    <lineage>
        <taxon>Bacteria</taxon>
        <taxon>Bacillati</taxon>
        <taxon>Actinomycetota</taxon>
        <taxon>Actinomycetes</taxon>
        <taxon>Mycobacteriales</taxon>
        <taxon>Mycobacteriaceae</taxon>
        <taxon>Mycolicibacterium</taxon>
    </lineage>
</organism>
<feature type="transmembrane region" description="Helical" evidence="1">
    <location>
        <begin position="158"/>
        <end position="179"/>
    </location>
</feature>
<keyword evidence="1" id="KW-0812">Transmembrane</keyword>
<dbReference type="EMBL" id="AP027452">
    <property type="protein sequence ID" value="BDY29231.1"/>
    <property type="molecule type" value="Genomic_DNA"/>
</dbReference>
<dbReference type="EMBL" id="AP022567">
    <property type="protein sequence ID" value="BBX32080.1"/>
    <property type="molecule type" value="Genomic_DNA"/>
</dbReference>
<feature type="transmembrane region" description="Helical" evidence="1">
    <location>
        <begin position="118"/>
        <end position="146"/>
    </location>
</feature>
<dbReference type="Pfam" id="PF11139">
    <property type="entry name" value="SfLAP"/>
    <property type="match status" value="1"/>
</dbReference>
<keyword evidence="1" id="KW-0472">Membrane</keyword>
<evidence type="ECO:0000313" key="5">
    <source>
        <dbReference type="Proteomes" id="UP001241092"/>
    </source>
</evidence>
<keyword evidence="1" id="KW-1133">Transmembrane helix</keyword>
<feature type="transmembrane region" description="Helical" evidence="1">
    <location>
        <begin position="45"/>
        <end position="67"/>
    </location>
</feature>
<feature type="transmembrane region" description="Helical" evidence="1">
    <location>
        <begin position="12"/>
        <end position="33"/>
    </location>
</feature>
<dbReference type="InterPro" id="IPR021315">
    <property type="entry name" value="Gap/Sap"/>
</dbReference>
<evidence type="ECO:0000313" key="4">
    <source>
        <dbReference type="Proteomes" id="UP000465622"/>
    </source>
</evidence>
<sequence length="222" mass="23463">MTGSWGSVLTELIPLALVVALSPLSIIPAVLVLHTPRPRPTGLAFLAGWLIGLAALTLIFVEVSNLLGGLDKPPAWASWLRIVLGVALIVFGIYRWLMRAKSEHSPKWMQSLSKLTPVRAGAAGAALTVVNPKVLFICAAAGLAIGTAGLGETRVWPAVVYFVVFAGSTVALPILAYAASGERLDPALARLKDWMERNHAVLVAGILVVIGLLVLYKGIHAL</sequence>
<feature type="transmembrane region" description="Helical" evidence="1">
    <location>
        <begin position="79"/>
        <end position="97"/>
    </location>
</feature>
<gene>
    <name evidence="3" type="ORF">hbim_03169</name>
    <name evidence="2" type="ORF">MMAGJ_13620</name>
</gene>
<proteinExistence type="predicted"/>
<keyword evidence="4" id="KW-1185">Reference proteome</keyword>
<reference evidence="2" key="2">
    <citation type="submission" date="2020-02" db="EMBL/GenBank/DDBJ databases">
        <authorList>
            <person name="Matsumoto Y."/>
            <person name="Kinjo T."/>
            <person name="Motooka D."/>
            <person name="Nabeya D."/>
            <person name="Jung N."/>
            <person name="Uechi K."/>
            <person name="Horii T."/>
            <person name="Iida T."/>
            <person name="Fujita J."/>
            <person name="Nakamura S."/>
        </authorList>
    </citation>
    <scope>NUCLEOTIDE SEQUENCE</scope>
    <source>
        <strain evidence="2">JCM 12375</strain>
    </source>
</reference>
<accession>A0AAI8XNQ7</accession>